<gene>
    <name evidence="1" type="ORF">V6668_05510</name>
</gene>
<sequence>MKPFKYWSQRLSILLILVIIVGCGTSNKGEITSKPQETITKEVSKESTKRCPGTLEWIDFLMFNDVTYFQNNEGAKVVPAEQIGDRVGEVNYMLNEHACADHVTQNGDAAYLPIGTVIYELKGYKSHYRVVANNKVYEAKENPNAKTMGDLMDIEDKVEKVSLESGNDGSPIGDFPQEAASEFMNELLPLRYVGFNEVYKKSKHETGIFLRVHLQDGTSFRMVYYPKANAFSAGAFGTEKIQSLIVSQRKEIKAAAGL</sequence>
<reference evidence="1 2" key="1">
    <citation type="submission" date="2024-02" db="EMBL/GenBank/DDBJ databases">
        <title>Complete sequences of two Paenibacillus sp. strains and one Lysinibacillus strain isolated from the environment on STAA medium highlight biotechnological potential.</title>
        <authorList>
            <person name="Attere S.A."/>
            <person name="Piche L.C."/>
            <person name="Intertaglia L."/>
            <person name="Lami R."/>
            <person name="Charette S.J."/>
            <person name="Vincent A.T."/>
        </authorList>
    </citation>
    <scope>NUCLEOTIDE SEQUENCE [LARGE SCALE GENOMIC DNA]</scope>
    <source>
        <strain evidence="1 2">Y5S-7</strain>
    </source>
</reference>
<dbReference type="EMBL" id="CP145892">
    <property type="protein sequence ID" value="WWP21646.1"/>
    <property type="molecule type" value="Genomic_DNA"/>
</dbReference>
<proteinExistence type="predicted"/>
<dbReference type="AlphaFoldDB" id="A0ABD8AVT1"/>
<dbReference type="PROSITE" id="PS51257">
    <property type="entry name" value="PROKAR_LIPOPROTEIN"/>
    <property type="match status" value="1"/>
</dbReference>
<dbReference type="Proteomes" id="UP001364764">
    <property type="component" value="Chromosome"/>
</dbReference>
<evidence type="ECO:0000313" key="2">
    <source>
        <dbReference type="Proteomes" id="UP001364764"/>
    </source>
</evidence>
<dbReference type="GeneID" id="93474901"/>
<accession>A0ABD8AVT1</accession>
<organism evidence="1 2">
    <name type="scientific">Paenibacillus amylolyticus</name>
    <dbReference type="NCBI Taxonomy" id="1451"/>
    <lineage>
        <taxon>Bacteria</taxon>
        <taxon>Bacillati</taxon>
        <taxon>Bacillota</taxon>
        <taxon>Bacilli</taxon>
        <taxon>Bacillales</taxon>
        <taxon>Paenibacillaceae</taxon>
        <taxon>Paenibacillus</taxon>
    </lineage>
</organism>
<protein>
    <recommendedName>
        <fullName evidence="3">Lipoprotein</fullName>
    </recommendedName>
</protein>
<evidence type="ECO:0000313" key="1">
    <source>
        <dbReference type="EMBL" id="WWP21646.1"/>
    </source>
</evidence>
<evidence type="ECO:0008006" key="3">
    <source>
        <dbReference type="Google" id="ProtNLM"/>
    </source>
</evidence>
<name>A0ABD8AVT1_PAEAM</name>
<dbReference type="RefSeq" id="WP_338707895.1">
    <property type="nucleotide sequence ID" value="NZ_CP145892.1"/>
</dbReference>